<protein>
    <submittedName>
        <fullName evidence="1">Uncharacterized protein</fullName>
    </submittedName>
</protein>
<dbReference type="PROSITE" id="PS51257">
    <property type="entry name" value="PROKAR_LIPOPROTEIN"/>
    <property type="match status" value="1"/>
</dbReference>
<dbReference type="InterPro" id="IPR006311">
    <property type="entry name" value="TAT_signal"/>
</dbReference>
<evidence type="ECO:0000313" key="1">
    <source>
        <dbReference type="EMBL" id="MCU4744827.1"/>
    </source>
</evidence>
<dbReference type="EMBL" id="JAOPKA010000064">
    <property type="protein sequence ID" value="MCU4744827.1"/>
    <property type="molecule type" value="Genomic_DNA"/>
</dbReference>
<gene>
    <name evidence="1" type="ORF">OB960_26065</name>
</gene>
<reference evidence="1" key="1">
    <citation type="submission" date="2022-09" db="EMBL/GenBank/DDBJ databases">
        <title>Enrichment on poylsaccharides allowed isolation of novel metabolic and taxonomic groups of Haloarchaea.</title>
        <authorList>
            <person name="Sorokin D.Y."/>
            <person name="Elcheninov A.G."/>
            <person name="Khizhniak T.V."/>
            <person name="Kolganova T.V."/>
            <person name="Kublanov I.V."/>
        </authorList>
    </citation>
    <scope>NUCLEOTIDE SEQUENCE</scope>
    <source>
        <strain evidence="1">AArc-xg1-1</strain>
    </source>
</reference>
<organism evidence="1 2">
    <name type="scientific">Natronoglomus mannanivorans</name>
    <dbReference type="NCBI Taxonomy" id="2979990"/>
    <lineage>
        <taxon>Archaea</taxon>
        <taxon>Methanobacteriati</taxon>
        <taxon>Methanobacteriota</taxon>
        <taxon>Stenosarchaea group</taxon>
        <taxon>Halobacteria</taxon>
        <taxon>Halobacteriales</taxon>
        <taxon>Natrialbaceae</taxon>
        <taxon>Natronoglomus</taxon>
    </lineage>
</organism>
<dbReference type="AlphaFoldDB" id="A0AAP2Z4G4"/>
<dbReference type="Proteomes" id="UP001321018">
    <property type="component" value="Unassembled WGS sequence"/>
</dbReference>
<dbReference type="RefSeq" id="WP_338006619.1">
    <property type="nucleotide sequence ID" value="NZ_JAOPKA010000064.1"/>
</dbReference>
<comment type="caution">
    <text evidence="1">The sequence shown here is derived from an EMBL/GenBank/DDBJ whole genome shotgun (WGS) entry which is preliminary data.</text>
</comment>
<accession>A0AAP2Z4G4</accession>
<name>A0AAP2Z4G4_9EURY</name>
<proteinExistence type="predicted"/>
<sequence length="166" mass="18546">MPSRRTVLTLLGTAGIGAIAGCSSLGQQAGYVQLKSIEVRYSEDNERHAKILLRVSLSEPAGEEKPQVDWLDEEWSDHFETLHEPVVSESLDEAIQREYDEVRYIIGVCSPSGSDEGCRNAETSRDDFNRVQVHDRVTASYGDSHISVQDVDGKWEFEKRSCVALC</sequence>
<evidence type="ECO:0000313" key="2">
    <source>
        <dbReference type="Proteomes" id="UP001321018"/>
    </source>
</evidence>
<dbReference type="PROSITE" id="PS51318">
    <property type="entry name" value="TAT"/>
    <property type="match status" value="1"/>
</dbReference>